<dbReference type="GO" id="GO:0005096">
    <property type="term" value="F:GTPase activator activity"/>
    <property type="evidence" value="ECO:0007669"/>
    <property type="project" value="UniProtKB-KW"/>
</dbReference>
<keyword evidence="9" id="KW-1185">Reference proteome</keyword>
<evidence type="ECO:0000256" key="1">
    <source>
        <dbReference type="ARBA" id="ARBA00022468"/>
    </source>
</evidence>
<evidence type="ECO:0000313" key="9">
    <source>
        <dbReference type="Proteomes" id="UP000193218"/>
    </source>
</evidence>
<gene>
    <name evidence="8" type="ORF">BD324DRAFT_648091</name>
</gene>
<dbReference type="STRING" id="4999.A0A1Y1UU95"/>
<dbReference type="FunCoup" id="A0A1Y1UU95">
    <property type="interactions" value="263"/>
</dbReference>
<dbReference type="OrthoDB" id="10266696at2759"/>
<dbReference type="PANTHER" id="PTHR45705">
    <property type="entry name" value="FI20236P1"/>
    <property type="match status" value="1"/>
</dbReference>
<dbReference type="InterPro" id="IPR001164">
    <property type="entry name" value="ArfGAP_dom"/>
</dbReference>
<dbReference type="GO" id="GO:0008270">
    <property type="term" value="F:zinc ion binding"/>
    <property type="evidence" value="ECO:0007669"/>
    <property type="project" value="UniProtKB-KW"/>
</dbReference>
<dbReference type="PRINTS" id="PR00405">
    <property type="entry name" value="REVINTRACTNG"/>
</dbReference>
<dbReference type="InterPro" id="IPR038508">
    <property type="entry name" value="ArfGAP_dom_sf"/>
</dbReference>
<keyword evidence="1" id="KW-0343">GTPase activation</keyword>
<evidence type="ECO:0000259" key="7">
    <source>
        <dbReference type="PROSITE" id="PS50115"/>
    </source>
</evidence>
<keyword evidence="4" id="KW-0862">Zinc</keyword>
<dbReference type="InParanoid" id="A0A1Y1UU95"/>
<feature type="compositionally biased region" description="Polar residues" evidence="6">
    <location>
        <begin position="221"/>
        <end position="231"/>
    </location>
</feature>
<accession>A0A1Y1UU95</accession>
<feature type="domain" description="Arf-GAP" evidence="7">
    <location>
        <begin position="8"/>
        <end position="123"/>
    </location>
</feature>
<proteinExistence type="predicted"/>
<reference evidence="8 9" key="1">
    <citation type="submission" date="2017-03" db="EMBL/GenBank/DDBJ databases">
        <title>Widespread Adenine N6-methylation of Active Genes in Fungi.</title>
        <authorList>
            <consortium name="DOE Joint Genome Institute"/>
            <person name="Mondo S.J."/>
            <person name="Dannebaum R.O."/>
            <person name="Kuo R.C."/>
            <person name="Louie K.B."/>
            <person name="Bewick A.J."/>
            <person name="Labutti K."/>
            <person name="Haridas S."/>
            <person name="Kuo A."/>
            <person name="Salamov A."/>
            <person name="Ahrendt S.R."/>
            <person name="Lau R."/>
            <person name="Bowen B.P."/>
            <person name="Lipzen A."/>
            <person name="Sullivan W."/>
            <person name="Andreopoulos W.B."/>
            <person name="Clum A."/>
            <person name="Lindquist E."/>
            <person name="Daum C."/>
            <person name="Northen T.R."/>
            <person name="Ramamoorthy G."/>
            <person name="Schmitz R.J."/>
            <person name="Gryganskyi A."/>
            <person name="Culley D."/>
            <person name="Magnuson J."/>
            <person name="James T.Y."/>
            <person name="O'Malley M.A."/>
            <person name="Stajich J.E."/>
            <person name="Spatafora J.W."/>
            <person name="Visel A."/>
            <person name="Grigoriev I.V."/>
        </authorList>
    </citation>
    <scope>NUCLEOTIDE SEQUENCE [LARGE SCALE GENOMIC DNA]</scope>
    <source>
        <strain evidence="8 9">NRRL Y-17943</strain>
    </source>
</reference>
<evidence type="ECO:0000256" key="6">
    <source>
        <dbReference type="SAM" id="MobiDB-lite"/>
    </source>
</evidence>
<keyword evidence="3 5" id="KW-0863">Zinc-finger</keyword>
<feature type="region of interest" description="Disordered" evidence="6">
    <location>
        <begin position="87"/>
        <end position="108"/>
    </location>
</feature>
<dbReference type="InterPro" id="IPR037278">
    <property type="entry name" value="ARFGAP/RecO"/>
</dbReference>
<dbReference type="GeneID" id="33559587"/>
<dbReference type="CDD" id="cd08204">
    <property type="entry name" value="ArfGap"/>
    <property type="match status" value="1"/>
</dbReference>
<feature type="region of interest" description="Disordered" evidence="6">
    <location>
        <begin position="157"/>
        <end position="243"/>
    </location>
</feature>
<feature type="compositionally biased region" description="Low complexity" evidence="6">
    <location>
        <begin position="339"/>
        <end position="357"/>
    </location>
</feature>
<evidence type="ECO:0000256" key="4">
    <source>
        <dbReference type="ARBA" id="ARBA00022833"/>
    </source>
</evidence>
<dbReference type="SUPFAM" id="SSF57863">
    <property type="entry name" value="ArfGap/RecO-like zinc finger"/>
    <property type="match status" value="1"/>
</dbReference>
<dbReference type="InterPro" id="IPR051718">
    <property type="entry name" value="ARF_GTPase-activating"/>
</dbReference>
<dbReference type="AlphaFoldDB" id="A0A1Y1UU95"/>
<comment type="caution">
    <text evidence="8">The sequence shown here is derived from an EMBL/GenBank/DDBJ whole genome shotgun (WGS) entry which is preliminary data.</text>
</comment>
<organism evidence="8 9">
    <name type="scientific">Kockovaella imperatae</name>
    <dbReference type="NCBI Taxonomy" id="4999"/>
    <lineage>
        <taxon>Eukaryota</taxon>
        <taxon>Fungi</taxon>
        <taxon>Dikarya</taxon>
        <taxon>Basidiomycota</taxon>
        <taxon>Agaricomycotina</taxon>
        <taxon>Tremellomycetes</taxon>
        <taxon>Tremellales</taxon>
        <taxon>Cuniculitremaceae</taxon>
        <taxon>Kockovaella</taxon>
    </lineage>
</organism>
<evidence type="ECO:0000256" key="5">
    <source>
        <dbReference type="PROSITE-ProRule" id="PRU00288"/>
    </source>
</evidence>
<dbReference type="Gene3D" id="1.10.220.150">
    <property type="entry name" value="Arf GTPase activating protein"/>
    <property type="match status" value="1"/>
</dbReference>
<evidence type="ECO:0000256" key="2">
    <source>
        <dbReference type="ARBA" id="ARBA00022723"/>
    </source>
</evidence>
<evidence type="ECO:0000256" key="3">
    <source>
        <dbReference type="ARBA" id="ARBA00022771"/>
    </source>
</evidence>
<dbReference type="Pfam" id="PF01412">
    <property type="entry name" value="ArfGap"/>
    <property type="match status" value="1"/>
</dbReference>
<dbReference type="EMBL" id="NBSH01000001">
    <property type="protein sequence ID" value="ORX41207.1"/>
    <property type="molecule type" value="Genomic_DNA"/>
</dbReference>
<sequence>MAADKRHERMLEEILRMPGNDTCADCHATAPRWASVNLGIFLCVGCASVHRKLGTHRSRVKSVTLDSWTREQITACRTIGNTRSNAIYNPNEGLHPPPTATGSEDRDSEIEKYIRRKYEQGAFKPGANTATSRHAPTSLNRAREANGRLVLGSVTGASYGNGVGGPSKSSRAGPHISRSNPVNPELEDVLILTPSDSTKERDLPALPAARGDALPRARPSRSPTANDQATPSKPFVQNPFGTTPSTAATTMNLINFDGAPSSTRPLQIGSGDPNQMMQQGYASFSSPGSSNTGNPFTQQMGNMSYQSQPFGFQGAANGYPNAFGANNPFNASSGMPSYQAQSPSPFHQSQPSPFAQPLQHPQMSMYQQSAQGFQAPGGMMDNMGYNGYTGMSGMNGVNGQMMGSVGFNGMSGSYGGDPNGHGGWAGGPGYANGMS</sequence>
<dbReference type="Proteomes" id="UP000193218">
    <property type="component" value="Unassembled WGS sequence"/>
</dbReference>
<name>A0A1Y1UU95_9TREE</name>
<feature type="region of interest" description="Disordered" evidence="6">
    <location>
        <begin position="121"/>
        <end position="143"/>
    </location>
</feature>
<evidence type="ECO:0000313" key="8">
    <source>
        <dbReference type="EMBL" id="ORX41207.1"/>
    </source>
</evidence>
<protein>
    <submittedName>
        <fullName evidence="8">Putative GTPase activating protein for Arf-domain-containing protein</fullName>
    </submittedName>
</protein>
<feature type="compositionally biased region" description="Polar residues" evidence="6">
    <location>
        <begin position="128"/>
        <end position="140"/>
    </location>
</feature>
<dbReference type="GO" id="GO:0005737">
    <property type="term" value="C:cytoplasm"/>
    <property type="evidence" value="ECO:0007669"/>
    <property type="project" value="TreeGrafter"/>
</dbReference>
<keyword evidence="2" id="KW-0479">Metal-binding</keyword>
<dbReference type="FunFam" id="1.10.220.150:FF:000009">
    <property type="entry name" value="stromal membrane-associated protein 1 isoform X1"/>
    <property type="match status" value="1"/>
</dbReference>
<dbReference type="RefSeq" id="XP_021874886.1">
    <property type="nucleotide sequence ID" value="XM_022017778.1"/>
</dbReference>
<dbReference type="SMART" id="SM00105">
    <property type="entry name" value="ArfGap"/>
    <property type="match status" value="1"/>
</dbReference>
<dbReference type="PROSITE" id="PS50115">
    <property type="entry name" value="ARFGAP"/>
    <property type="match status" value="1"/>
</dbReference>
<dbReference type="PANTHER" id="PTHR45705:SF1">
    <property type="entry name" value="FI20236P1"/>
    <property type="match status" value="1"/>
</dbReference>
<feature type="region of interest" description="Disordered" evidence="6">
    <location>
        <begin position="330"/>
        <end position="358"/>
    </location>
</feature>
<feature type="region of interest" description="Disordered" evidence="6">
    <location>
        <begin position="283"/>
        <end position="308"/>
    </location>
</feature>